<evidence type="ECO:0000259" key="7">
    <source>
        <dbReference type="PROSITE" id="PS50240"/>
    </source>
</evidence>
<dbReference type="InterPro" id="IPR009003">
    <property type="entry name" value="Peptidase_S1_PA"/>
</dbReference>
<evidence type="ECO:0000256" key="2">
    <source>
        <dbReference type="ARBA" id="ARBA00022525"/>
    </source>
</evidence>
<evidence type="ECO:0000256" key="4">
    <source>
        <dbReference type="ARBA" id="ARBA00022801"/>
    </source>
</evidence>
<protein>
    <submittedName>
        <fullName evidence="9">Peptidase S1 domain-containing protein</fullName>
    </submittedName>
</protein>
<dbReference type="GO" id="GO:0005615">
    <property type="term" value="C:extracellular space"/>
    <property type="evidence" value="ECO:0007669"/>
    <property type="project" value="TreeGrafter"/>
</dbReference>
<dbReference type="PANTHER" id="PTHR24264">
    <property type="entry name" value="TRYPSIN-RELATED"/>
    <property type="match status" value="1"/>
</dbReference>
<keyword evidence="2" id="KW-0964">Secreted</keyword>
<keyword evidence="6" id="KW-1133">Transmembrane helix</keyword>
<keyword evidence="6" id="KW-0472">Membrane</keyword>
<keyword evidence="3" id="KW-0645">Protease</keyword>
<dbReference type="GO" id="GO:0006508">
    <property type="term" value="P:proteolysis"/>
    <property type="evidence" value="ECO:0007669"/>
    <property type="project" value="UniProtKB-KW"/>
</dbReference>
<keyword evidence="6" id="KW-0812">Transmembrane</keyword>
<accession>A0A915J6V2</accession>
<proteinExistence type="predicted"/>
<sequence length="246" mass="27296">MPNERASARVPTCATCAFKDHHSKRVVSDKYAIAHSRPWMVMLKRDGEYLCGAALVNGPPNHQVDMTEGSFDILLTAAHCLFDYNIDATVKPIALSNFPLEEVTNCSIAGWGRHEGIPDSEDPNTVLSVLDLPDLTENGEKYVTEAITWNKIVCLASHHYSRHLSPPTTQPFFLLPSAWELIILYFSPVIILYGDSGSPMTCRKDGRIFLQGITSTGSPARVVENFGPHEINFTVVNKIIHYQVGE</sequence>
<dbReference type="InterPro" id="IPR043504">
    <property type="entry name" value="Peptidase_S1_PA_chymotrypsin"/>
</dbReference>
<dbReference type="InterPro" id="IPR001254">
    <property type="entry name" value="Trypsin_dom"/>
</dbReference>
<reference evidence="9" key="1">
    <citation type="submission" date="2022-11" db="UniProtKB">
        <authorList>
            <consortium name="WormBaseParasite"/>
        </authorList>
    </citation>
    <scope>IDENTIFICATION</scope>
</reference>
<dbReference type="SUPFAM" id="SSF50494">
    <property type="entry name" value="Trypsin-like serine proteases"/>
    <property type="match status" value="1"/>
</dbReference>
<evidence type="ECO:0000256" key="6">
    <source>
        <dbReference type="SAM" id="Phobius"/>
    </source>
</evidence>
<feature type="transmembrane region" description="Helical" evidence="6">
    <location>
        <begin position="172"/>
        <end position="194"/>
    </location>
</feature>
<dbReference type="SMART" id="SM00020">
    <property type="entry name" value="Tryp_SPc"/>
    <property type="match status" value="1"/>
</dbReference>
<evidence type="ECO:0000313" key="9">
    <source>
        <dbReference type="WBParaSite" id="nRc.2.0.1.t22181-RA"/>
    </source>
</evidence>
<dbReference type="Proteomes" id="UP000887565">
    <property type="component" value="Unplaced"/>
</dbReference>
<dbReference type="PROSITE" id="PS00134">
    <property type="entry name" value="TRYPSIN_HIS"/>
    <property type="match status" value="1"/>
</dbReference>
<feature type="domain" description="Peptidase S1" evidence="7">
    <location>
        <begin position="26"/>
        <end position="242"/>
    </location>
</feature>
<name>A0A915J6V2_ROMCU</name>
<dbReference type="AlphaFoldDB" id="A0A915J6V2"/>
<dbReference type="InterPro" id="IPR050127">
    <property type="entry name" value="Serine_Proteases_S1"/>
</dbReference>
<dbReference type="InterPro" id="IPR018114">
    <property type="entry name" value="TRYPSIN_HIS"/>
</dbReference>
<evidence type="ECO:0000313" key="8">
    <source>
        <dbReference type="Proteomes" id="UP000887565"/>
    </source>
</evidence>
<dbReference type="PROSITE" id="PS50240">
    <property type="entry name" value="TRYPSIN_DOM"/>
    <property type="match status" value="1"/>
</dbReference>
<keyword evidence="5" id="KW-0720">Serine protease</keyword>
<dbReference type="PANTHER" id="PTHR24264:SF65">
    <property type="entry name" value="SRCR DOMAIN-CONTAINING PROTEIN"/>
    <property type="match status" value="1"/>
</dbReference>
<evidence type="ECO:0000256" key="3">
    <source>
        <dbReference type="ARBA" id="ARBA00022670"/>
    </source>
</evidence>
<dbReference type="WBParaSite" id="nRc.2.0.1.t22181-RA">
    <property type="protein sequence ID" value="nRc.2.0.1.t22181-RA"/>
    <property type="gene ID" value="nRc.2.0.1.g22181"/>
</dbReference>
<organism evidence="8 9">
    <name type="scientific">Romanomermis culicivorax</name>
    <name type="common">Nematode worm</name>
    <dbReference type="NCBI Taxonomy" id="13658"/>
    <lineage>
        <taxon>Eukaryota</taxon>
        <taxon>Metazoa</taxon>
        <taxon>Ecdysozoa</taxon>
        <taxon>Nematoda</taxon>
        <taxon>Enoplea</taxon>
        <taxon>Dorylaimia</taxon>
        <taxon>Mermithida</taxon>
        <taxon>Mermithoidea</taxon>
        <taxon>Mermithidae</taxon>
        <taxon>Romanomermis</taxon>
    </lineage>
</organism>
<keyword evidence="8" id="KW-1185">Reference proteome</keyword>
<comment type="subcellular location">
    <subcellularLocation>
        <location evidence="1">Secreted</location>
    </subcellularLocation>
</comment>
<dbReference type="Gene3D" id="2.40.10.10">
    <property type="entry name" value="Trypsin-like serine proteases"/>
    <property type="match status" value="2"/>
</dbReference>
<dbReference type="GO" id="GO:0004252">
    <property type="term" value="F:serine-type endopeptidase activity"/>
    <property type="evidence" value="ECO:0007669"/>
    <property type="project" value="InterPro"/>
</dbReference>
<evidence type="ECO:0000256" key="1">
    <source>
        <dbReference type="ARBA" id="ARBA00004613"/>
    </source>
</evidence>
<keyword evidence="4" id="KW-0378">Hydrolase</keyword>
<evidence type="ECO:0000256" key="5">
    <source>
        <dbReference type="ARBA" id="ARBA00022825"/>
    </source>
</evidence>